<sequence>MTNLIPLLIYLVLSLVITRWWSGRQADVGQLHQDKAKRFFIGGSFLNGPMLALTLVATYTSASSFIGGPGAAYQMGLGWVWLALIQVPVAILTLGVLGPKFLAMRSAEHTTLIEWLDSRYQHPWLSSLAIVSLVMGFIAMIAVQFIGGARLFSGVSGISYEIGLGLFVLTVLAYTLTGGFRAVVLTDVLQGVVMLAGLILLFGAILSQGTLPQLMEKVKAYSPQMLSPHGVNDYLGWPMMLSFWVLICFGTMGLPHTLVRLLAVKDSRSLKRGMVWGTIICFLMTLLPHLCGVFGRALYPELTVPDEIMPRLISGLFHPFWAGVLLAAPIAAVMSSVDSMLLQSAVSLIRDGVMKQYPRLSATRQIKLTRVAMLLITVLATYWAIEPPKMIVWINLAAFGALQAVFLWPIIAGVFWKNISGNSAFGAMGAGLISYLAFQLNAPLVWKIHPIVPALTISLLVMLLIHAVTPQANVKVLDGES</sequence>
<dbReference type="InterPro" id="IPR001734">
    <property type="entry name" value="Na/solute_symporter"/>
</dbReference>
<feature type="transmembrane region" description="Helical" evidence="11">
    <location>
        <begin position="188"/>
        <end position="206"/>
    </location>
</feature>
<evidence type="ECO:0000256" key="6">
    <source>
        <dbReference type="ARBA" id="ARBA00022847"/>
    </source>
</evidence>
<feature type="transmembrane region" description="Helical" evidence="11">
    <location>
        <begin position="391"/>
        <end position="416"/>
    </location>
</feature>
<evidence type="ECO:0000256" key="8">
    <source>
        <dbReference type="ARBA" id="ARBA00023136"/>
    </source>
</evidence>
<feature type="transmembrane region" description="Helical" evidence="11">
    <location>
        <begin position="158"/>
        <end position="176"/>
    </location>
</feature>
<keyword evidence="5 11" id="KW-0812">Transmembrane</keyword>
<evidence type="ECO:0000256" key="2">
    <source>
        <dbReference type="ARBA" id="ARBA00006434"/>
    </source>
</evidence>
<feature type="transmembrane region" description="Helical" evidence="11">
    <location>
        <begin position="423"/>
        <end position="442"/>
    </location>
</feature>
<evidence type="ECO:0000256" key="1">
    <source>
        <dbReference type="ARBA" id="ARBA00004141"/>
    </source>
</evidence>
<evidence type="ECO:0000256" key="11">
    <source>
        <dbReference type="SAM" id="Phobius"/>
    </source>
</evidence>
<comment type="subcellular location">
    <subcellularLocation>
        <location evidence="1">Membrane</location>
        <topology evidence="1">Multi-pass membrane protein</topology>
    </subcellularLocation>
</comment>
<feature type="transmembrane region" description="Helical" evidence="11">
    <location>
        <begin position="368"/>
        <end position="385"/>
    </location>
</feature>
<keyword evidence="6" id="KW-0769">Symport</keyword>
<evidence type="ECO:0000256" key="4">
    <source>
        <dbReference type="ARBA" id="ARBA00022475"/>
    </source>
</evidence>
<dbReference type="NCBIfam" id="TIGR00813">
    <property type="entry name" value="sss"/>
    <property type="match status" value="1"/>
</dbReference>
<feature type="transmembrane region" description="Helical" evidence="11">
    <location>
        <begin position="79"/>
        <end position="103"/>
    </location>
</feature>
<feature type="transmembrane region" description="Helical" evidence="11">
    <location>
        <begin position="39"/>
        <end position="59"/>
    </location>
</feature>
<dbReference type="NCBIfam" id="TIGR02119">
    <property type="entry name" value="panF"/>
    <property type="match status" value="1"/>
</dbReference>
<evidence type="ECO:0000256" key="3">
    <source>
        <dbReference type="ARBA" id="ARBA00022448"/>
    </source>
</evidence>
<keyword evidence="9" id="KW-0406">Ion transport</keyword>
<evidence type="ECO:0000313" key="12">
    <source>
        <dbReference type="EMBL" id="MBW8182095.1"/>
    </source>
</evidence>
<feature type="transmembrane region" description="Helical" evidence="11">
    <location>
        <begin position="319"/>
        <end position="348"/>
    </location>
</feature>
<organism evidence="12 13">
    <name type="scientific">Shewanella nanhaiensis</name>
    <dbReference type="NCBI Taxonomy" id="2864872"/>
    <lineage>
        <taxon>Bacteria</taxon>
        <taxon>Pseudomonadati</taxon>
        <taxon>Pseudomonadota</taxon>
        <taxon>Gammaproteobacteria</taxon>
        <taxon>Alteromonadales</taxon>
        <taxon>Shewanellaceae</taxon>
        <taxon>Shewanella</taxon>
    </lineage>
</organism>
<evidence type="ECO:0000313" key="13">
    <source>
        <dbReference type="Proteomes" id="UP001195963"/>
    </source>
</evidence>
<proteinExistence type="inferred from homology"/>
<dbReference type="InterPro" id="IPR050277">
    <property type="entry name" value="Sodium:Solute_Symporter"/>
</dbReference>
<evidence type="ECO:0000256" key="9">
    <source>
        <dbReference type="ARBA" id="ARBA00023201"/>
    </source>
</evidence>
<keyword evidence="9" id="KW-0739">Sodium transport</keyword>
<keyword evidence="4" id="KW-1003">Cell membrane</keyword>
<feature type="transmembrane region" description="Helical" evidence="11">
    <location>
        <begin position="6"/>
        <end position="23"/>
    </location>
</feature>
<evidence type="ECO:0000256" key="5">
    <source>
        <dbReference type="ARBA" id="ARBA00022692"/>
    </source>
</evidence>
<keyword evidence="13" id="KW-1185">Reference proteome</keyword>
<name>A0ABS7DXU2_9GAMM</name>
<protein>
    <submittedName>
        <fullName evidence="12">Sodium/pantothenate symporter</fullName>
    </submittedName>
</protein>
<dbReference type="EMBL" id="JAHZST010000001">
    <property type="protein sequence ID" value="MBW8182095.1"/>
    <property type="molecule type" value="Genomic_DNA"/>
</dbReference>
<feature type="transmembrane region" description="Helical" evidence="11">
    <location>
        <begin position="275"/>
        <end position="299"/>
    </location>
</feature>
<dbReference type="Pfam" id="PF00474">
    <property type="entry name" value="SSF"/>
    <property type="match status" value="1"/>
</dbReference>
<dbReference type="PROSITE" id="PS00456">
    <property type="entry name" value="NA_SOLUT_SYMP_1"/>
    <property type="match status" value="1"/>
</dbReference>
<dbReference type="PANTHER" id="PTHR48086:SF4">
    <property type="entry name" value="SODIUM_PANTOTHENATE SYMPORTER"/>
    <property type="match status" value="1"/>
</dbReference>
<feature type="transmembrane region" description="Helical" evidence="11">
    <location>
        <begin position="124"/>
        <end position="146"/>
    </location>
</feature>
<comment type="caution">
    <text evidence="12">The sequence shown here is derived from an EMBL/GenBank/DDBJ whole genome shotgun (WGS) entry which is preliminary data.</text>
</comment>
<dbReference type="RefSeq" id="WP_220107843.1">
    <property type="nucleotide sequence ID" value="NZ_JAHZST010000001.1"/>
</dbReference>
<reference evidence="12 13" key="1">
    <citation type="submission" date="2021-07" db="EMBL/GenBank/DDBJ databases">
        <title>Shewanella sp. nov, isolated from SCS.</title>
        <authorList>
            <person name="Cao W.R."/>
        </authorList>
    </citation>
    <scope>NUCLEOTIDE SEQUENCE [LARGE SCALE GENOMIC DNA]</scope>
    <source>
        <strain evidence="12 13">NR704-98</strain>
    </source>
</reference>
<dbReference type="InterPro" id="IPR038377">
    <property type="entry name" value="Na/Glc_symporter_sf"/>
</dbReference>
<gene>
    <name evidence="12" type="primary">panF</name>
    <name evidence="12" type="ORF">K0625_00325</name>
</gene>
<keyword evidence="7 11" id="KW-1133">Transmembrane helix</keyword>
<keyword evidence="8 11" id="KW-0472">Membrane</keyword>
<evidence type="ECO:0000256" key="10">
    <source>
        <dbReference type="RuleBase" id="RU362091"/>
    </source>
</evidence>
<comment type="similarity">
    <text evidence="2 10">Belongs to the sodium:solute symporter (SSF) (TC 2.A.21) family.</text>
</comment>
<keyword evidence="9" id="KW-0915">Sodium</keyword>
<dbReference type="InterPro" id="IPR018212">
    <property type="entry name" value="Na/solute_symporter_CS"/>
</dbReference>
<dbReference type="Gene3D" id="1.20.1730.10">
    <property type="entry name" value="Sodium/glucose cotransporter"/>
    <property type="match status" value="1"/>
</dbReference>
<feature type="transmembrane region" description="Helical" evidence="11">
    <location>
        <begin position="448"/>
        <end position="468"/>
    </location>
</feature>
<accession>A0ABS7DXU2</accession>
<dbReference type="Proteomes" id="UP001195963">
    <property type="component" value="Unassembled WGS sequence"/>
</dbReference>
<evidence type="ECO:0000256" key="7">
    <source>
        <dbReference type="ARBA" id="ARBA00022989"/>
    </source>
</evidence>
<keyword evidence="3" id="KW-0813">Transport</keyword>
<feature type="transmembrane region" description="Helical" evidence="11">
    <location>
        <begin position="241"/>
        <end position="263"/>
    </location>
</feature>
<dbReference type="PROSITE" id="PS50283">
    <property type="entry name" value="NA_SOLUT_SYMP_3"/>
    <property type="match status" value="1"/>
</dbReference>
<dbReference type="InterPro" id="IPR011849">
    <property type="entry name" value="Na/pantothenate_symporter"/>
</dbReference>
<dbReference type="PANTHER" id="PTHR48086">
    <property type="entry name" value="SODIUM/PROLINE SYMPORTER-RELATED"/>
    <property type="match status" value="1"/>
</dbReference>